<proteinExistence type="predicted"/>
<reference evidence="2" key="2">
    <citation type="submission" date="2020-02" db="EMBL/GenBank/DDBJ databases">
        <authorList>
            <consortium name="NCBI Pathogen Detection Project"/>
        </authorList>
    </citation>
    <scope>NUCLEOTIDE SEQUENCE</scope>
    <source>
        <strain evidence="2">MA.112 KAK-S</strain>
    </source>
</reference>
<dbReference type="Pfam" id="PF06551">
    <property type="entry name" value="DUF1120"/>
    <property type="match status" value="1"/>
</dbReference>
<evidence type="ECO:0000313" key="2">
    <source>
        <dbReference type="EMBL" id="HAF1592320.1"/>
    </source>
</evidence>
<feature type="chain" id="PRO_5028024704" evidence="1">
    <location>
        <begin position="24"/>
        <end position="236"/>
    </location>
</feature>
<comment type="caution">
    <text evidence="2">The sequence shown here is derived from an EMBL/GenBank/DDBJ whole genome shotgun (WGS) entry which is preliminary data.</text>
</comment>
<evidence type="ECO:0000256" key="1">
    <source>
        <dbReference type="SAM" id="SignalP"/>
    </source>
</evidence>
<reference evidence="2" key="1">
    <citation type="journal article" date="2018" name="Genome Biol.">
        <title>SKESA: strategic k-mer extension for scrupulous assemblies.</title>
        <authorList>
            <person name="Souvorov A."/>
            <person name="Agarwala R."/>
            <person name="Lipman D.J."/>
        </authorList>
    </citation>
    <scope>NUCLEOTIDE SEQUENCE</scope>
    <source>
        <strain evidence="2">MA.112 KAK-S</strain>
    </source>
</reference>
<feature type="signal peptide" evidence="1">
    <location>
        <begin position="1"/>
        <end position="23"/>
    </location>
</feature>
<name>A0A742TZI7_SALER</name>
<protein>
    <submittedName>
        <fullName evidence="2">DUF1120 domain-containing protein</fullName>
    </submittedName>
</protein>
<dbReference type="AlphaFoldDB" id="A0A742TZI7"/>
<dbReference type="EMBL" id="DAAUKS010000018">
    <property type="protein sequence ID" value="HAF1592320.1"/>
    <property type="molecule type" value="Genomic_DNA"/>
</dbReference>
<keyword evidence="1" id="KW-0732">Signal</keyword>
<dbReference type="InterPro" id="IPR010546">
    <property type="entry name" value="DUF1120"/>
</dbReference>
<sequence length="236" mass="24484">MKTRIFKYSLLAGAMVFSGLAAANPSAVLAVKGQVSTGTCTAVLPTDNIDLGTISADSLPTTGSLNALPSGKKYYLQITCTSPLKYEVSLTDNRADSVIPATETAGGASYEGRLLGLGKTSDGVNIGGYFIIIQNATATINGTDYQDVLVRTSESGSAWEKIPEGGGLIMTPLNNAAGVGNRAYVAMAAVGSLEPEASATAEFRFETVAAYISSALRSITDQQTIDGNVTFNVDYL</sequence>
<accession>A0A742TZI7</accession>
<organism evidence="2">
    <name type="scientific">Salmonella enterica</name>
    <name type="common">Salmonella choleraesuis</name>
    <dbReference type="NCBI Taxonomy" id="28901"/>
    <lineage>
        <taxon>Bacteria</taxon>
        <taxon>Pseudomonadati</taxon>
        <taxon>Pseudomonadota</taxon>
        <taxon>Gammaproteobacteria</taxon>
        <taxon>Enterobacterales</taxon>
        <taxon>Enterobacteriaceae</taxon>
        <taxon>Salmonella</taxon>
    </lineage>
</organism>
<gene>
    <name evidence="2" type="ORF">G8M43_004601</name>
</gene>